<dbReference type="EMBL" id="BAABKI010000010">
    <property type="protein sequence ID" value="GAA5171822.1"/>
    <property type="molecule type" value="Genomic_DNA"/>
</dbReference>
<dbReference type="SUPFAM" id="SSF82693">
    <property type="entry name" value="Multidrug efflux transporter AcrB pore domain, PN1, PN2, PC1 and PC2 subdomains"/>
    <property type="match status" value="3"/>
</dbReference>
<feature type="transmembrane region" description="Helical" evidence="1">
    <location>
        <begin position="855"/>
        <end position="874"/>
    </location>
</feature>
<feature type="transmembrane region" description="Helical" evidence="1">
    <location>
        <begin position="984"/>
        <end position="1010"/>
    </location>
</feature>
<feature type="transmembrane region" description="Helical" evidence="1">
    <location>
        <begin position="360"/>
        <end position="380"/>
    </location>
</feature>
<name>A0ABP9R593_9GAMM</name>
<proteinExistence type="predicted"/>
<dbReference type="PANTHER" id="PTHR32063">
    <property type="match status" value="1"/>
</dbReference>
<accession>A0ABP9R593</accession>
<dbReference type="Gene3D" id="3.30.2090.10">
    <property type="entry name" value="Multidrug efflux transporter AcrB TolC docking domain, DN and DC subdomains"/>
    <property type="match status" value="2"/>
</dbReference>
<feature type="transmembrane region" description="Helical" evidence="1">
    <location>
        <begin position="526"/>
        <end position="546"/>
    </location>
</feature>
<keyword evidence="1" id="KW-0472">Membrane</keyword>
<feature type="transmembrane region" description="Helical" evidence="1">
    <location>
        <begin position="386"/>
        <end position="410"/>
    </location>
</feature>
<feature type="transmembrane region" description="Helical" evidence="1">
    <location>
        <begin position="907"/>
        <end position="932"/>
    </location>
</feature>
<feature type="transmembrane region" description="Helical" evidence="1">
    <location>
        <begin position="953"/>
        <end position="972"/>
    </location>
</feature>
<feature type="transmembrane region" description="Helical" evidence="1">
    <location>
        <begin position="431"/>
        <end position="451"/>
    </location>
</feature>
<dbReference type="Proteomes" id="UP001500074">
    <property type="component" value="Unassembled WGS sequence"/>
</dbReference>
<keyword evidence="1" id="KW-1133">Transmembrane helix</keyword>
<dbReference type="SUPFAM" id="SSF82714">
    <property type="entry name" value="Multidrug efflux transporter AcrB TolC docking domain, DN and DC subdomains"/>
    <property type="match status" value="2"/>
</dbReference>
<dbReference type="Gene3D" id="3.30.70.1440">
    <property type="entry name" value="Multidrug efflux transporter AcrB pore domain"/>
    <property type="match status" value="1"/>
</dbReference>
<feature type="transmembrane region" description="Helical" evidence="1">
    <location>
        <begin position="463"/>
        <end position="486"/>
    </location>
</feature>
<dbReference type="InterPro" id="IPR027463">
    <property type="entry name" value="AcrB_DN_DC_subdom"/>
</dbReference>
<gene>
    <name evidence="2" type="ORF">GCM10023342_07240</name>
</gene>
<feature type="transmembrane region" description="Helical" evidence="1">
    <location>
        <begin position="334"/>
        <end position="353"/>
    </location>
</feature>
<evidence type="ECO:0000256" key="1">
    <source>
        <dbReference type="SAM" id="Phobius"/>
    </source>
</evidence>
<protein>
    <submittedName>
        <fullName evidence="2">Efflux RND transporter permease subunit</fullName>
    </submittedName>
</protein>
<dbReference type="PANTHER" id="PTHR32063:SF14">
    <property type="entry name" value="BLL4319 PROTEIN"/>
    <property type="match status" value="1"/>
</dbReference>
<keyword evidence="3" id="KW-1185">Reference proteome</keyword>
<evidence type="ECO:0000313" key="2">
    <source>
        <dbReference type="EMBL" id="GAA5171822.1"/>
    </source>
</evidence>
<feature type="transmembrane region" description="Helical" evidence="1">
    <location>
        <begin position="881"/>
        <end position="901"/>
    </location>
</feature>
<dbReference type="Gene3D" id="3.30.70.1320">
    <property type="entry name" value="Multidrug efflux transporter AcrB pore domain like"/>
    <property type="match status" value="1"/>
</dbReference>
<dbReference type="PRINTS" id="PR00702">
    <property type="entry name" value="ACRIFLAVINRP"/>
</dbReference>
<dbReference type="Gene3D" id="3.30.70.1430">
    <property type="entry name" value="Multidrug efflux transporter AcrB pore domain"/>
    <property type="match status" value="2"/>
</dbReference>
<sequence length="1043" mass="112380">MMLSDVSVRRPVFAAVISLLLLIVGLMALRLLPLREYPDISRAFVSVDVVYQGASAQVVETQITDVLEEQLAGITGLEEMTSTSVDEQAEINMEFSLDTDIAEAANDVRTRLGRIRDNLPDGAEAPSIRTADSGAEEVMSLTLTSDRLSPLEITDYVERYLVNRLSTVDGVSQVQLSGERRYAMRLWLDREGLAARELTVEDVAQALNTQNVELPAGRLESESREFTLRTLSGFTQAQDFRELVIGRGPDGNLVRLGEVADVELGSESQRSLARSNGQVAVSLGITPQAQANPVAVSSEVRERLGPIRSTLPEGMRLDVTFDSAEFIKASIYEVYIALGVSLAMVLLTIYGFLGTLRATLIPAAVVPISLLAATIAMAALGYSLNVLTLLALVLAIGLVVDDAIVVLENIYRRIEEGQSPLLAALDGSREIAFAVIATTLVLVAAFVPISYMGGDVGRLFAEFGLTVAAAVAFSALVALTLTPMMTSRLFKGRAKRSGFAHWVDARFRRIGQRYAAMLRRVVAHPWRMLTVALLVLLAAGALFRALPSAYTPPQDRGVIRAYMVGPQGATLEYTRRYLDQVEAVLAEYRAAGVVDHYLSRIPGSYDGNAVNTARLTITLVPWDERTRDAATIAADLRERFKSLAGVEVSAYARGGLGGGGGDGAMEMILGGQDYQSLSREAEDLMAYLESQPAFVDVETEYNERKPQIRIAIDRDRAADLGVSVAAVGRTLQTMMGGQSVTTFSRGGEEYDVIVQGRKIDRRTPTDLRNLYVRSDTSGELVPLASVVALEETAGADTLSHYNQLRAVEVSAGLVPGFPLGRAIDIVDQYAQQLPPTIQLNYDGAAGDFLKAGASLYITLGLALAIVYLVLAANFESFRQPLVIMTTVPLALTGGLIGLWLTGITINIFSQIGAILLVGLAAKNGVLIVEFINQLRDRGQAFHDAIVNAAGIRLRPVLMTSLSAAAGAVPLLLATGPGAEARRAVGVVVFFGVLFATFLTLFIVPAAYALLARNSQSPDHVARRIRRERQQAETLARGQPPSVL</sequence>
<dbReference type="Pfam" id="PF00873">
    <property type="entry name" value="ACR_tran"/>
    <property type="match status" value="1"/>
</dbReference>
<organism evidence="2 3">
    <name type="scientific">Modicisalibacter zincidurans</name>
    <dbReference type="NCBI Taxonomy" id="1178777"/>
    <lineage>
        <taxon>Bacteria</taxon>
        <taxon>Pseudomonadati</taxon>
        <taxon>Pseudomonadota</taxon>
        <taxon>Gammaproteobacteria</taxon>
        <taxon>Oceanospirillales</taxon>
        <taxon>Halomonadaceae</taxon>
        <taxon>Modicisalibacter</taxon>
    </lineage>
</organism>
<dbReference type="RefSeq" id="WP_035575038.1">
    <property type="nucleotide sequence ID" value="NZ_BAABKI010000010.1"/>
</dbReference>
<evidence type="ECO:0000313" key="3">
    <source>
        <dbReference type="Proteomes" id="UP001500074"/>
    </source>
</evidence>
<keyword evidence="1" id="KW-0812">Transmembrane</keyword>
<comment type="caution">
    <text evidence="2">The sequence shown here is derived from an EMBL/GenBank/DDBJ whole genome shotgun (WGS) entry which is preliminary data.</text>
</comment>
<reference evidence="3" key="1">
    <citation type="journal article" date="2019" name="Int. J. Syst. Evol. Microbiol.">
        <title>The Global Catalogue of Microorganisms (GCM) 10K type strain sequencing project: providing services to taxonomists for standard genome sequencing and annotation.</title>
        <authorList>
            <consortium name="The Broad Institute Genomics Platform"/>
            <consortium name="The Broad Institute Genome Sequencing Center for Infectious Disease"/>
            <person name="Wu L."/>
            <person name="Ma J."/>
        </authorList>
    </citation>
    <scope>NUCLEOTIDE SEQUENCE [LARGE SCALE GENOMIC DNA]</scope>
    <source>
        <strain evidence="3">JCM 18472</strain>
    </source>
</reference>
<feature type="transmembrane region" description="Helical" evidence="1">
    <location>
        <begin position="12"/>
        <end position="32"/>
    </location>
</feature>
<dbReference type="Gene3D" id="1.20.1640.10">
    <property type="entry name" value="Multidrug efflux transporter AcrB transmembrane domain"/>
    <property type="match status" value="2"/>
</dbReference>
<dbReference type="InterPro" id="IPR001036">
    <property type="entry name" value="Acrflvin-R"/>
</dbReference>
<dbReference type="SUPFAM" id="SSF82866">
    <property type="entry name" value="Multidrug efflux transporter AcrB transmembrane domain"/>
    <property type="match status" value="2"/>
</dbReference>